<protein>
    <submittedName>
        <fullName evidence="1">UDP-glycosyltransferase 76E1</fullName>
    </submittedName>
</protein>
<evidence type="ECO:0000313" key="2">
    <source>
        <dbReference type="Proteomes" id="UP000829398"/>
    </source>
</evidence>
<sequence length="460" mass="52312">MEKQRAERRRRVVLVPSPFQGHMTPMLQLGTILYSNGFSITVVHTHFNPPNPSNHPEFNFQSISDGLTADDISTGINILITNLLNVNCEAPFYECMVRMMEQQQQQQQQHPAGDDQIACIIYDEIFYFPEAAANQLNLQSIILRTTSAATQISRLALLHLEEEGSSPLQDPNKLQDPVPGLHPLRFKDLPTYRHEIMEHYLQLITSMYKIRTSSAVIWNTMHYLEESSLAQLQQQCQVPIFPIGPFHKFAPFSTSCNFLNEDTSCISWLNNQAPESVIYVSLGSVASMDKKELEEMAWGLVNSKQPFLWVIRPSSNNAPEGIELLPEVLAEAVQENGCIVKWAPQKEVLSHVAVGGFWSHCGWNSTLECLCEGVPMICRPCFGDQRVNARYVSHVWRTGLELENELEREVVEKVVRRLMVGEEGEEMRQRAKNLKEEIELCITEGGSSYKSLNEFLEFIN</sequence>
<reference evidence="2" key="1">
    <citation type="journal article" date="2023" name="Hortic. Res.">
        <title>A chromosome-level phased genome enabling allele-level studies in sweet orange: a case study on citrus Huanglongbing tolerance.</title>
        <authorList>
            <person name="Wu B."/>
            <person name="Yu Q."/>
            <person name="Deng Z."/>
            <person name="Duan Y."/>
            <person name="Luo F."/>
            <person name="Gmitter F. Jr."/>
        </authorList>
    </citation>
    <scope>NUCLEOTIDE SEQUENCE [LARGE SCALE GENOMIC DNA]</scope>
    <source>
        <strain evidence="2">cv. Valencia</strain>
    </source>
</reference>
<organism evidence="1 2">
    <name type="scientific">Citrus sinensis</name>
    <name type="common">Sweet orange</name>
    <name type="synonym">Citrus aurantium var. sinensis</name>
    <dbReference type="NCBI Taxonomy" id="2711"/>
    <lineage>
        <taxon>Eukaryota</taxon>
        <taxon>Viridiplantae</taxon>
        <taxon>Streptophyta</taxon>
        <taxon>Embryophyta</taxon>
        <taxon>Tracheophyta</taxon>
        <taxon>Spermatophyta</taxon>
        <taxon>Magnoliopsida</taxon>
        <taxon>eudicotyledons</taxon>
        <taxon>Gunneridae</taxon>
        <taxon>Pentapetalae</taxon>
        <taxon>rosids</taxon>
        <taxon>malvids</taxon>
        <taxon>Sapindales</taxon>
        <taxon>Rutaceae</taxon>
        <taxon>Aurantioideae</taxon>
        <taxon>Citrus</taxon>
    </lineage>
</organism>
<proteinExistence type="predicted"/>
<accession>A0ACB8IX35</accession>
<evidence type="ECO:0000313" key="1">
    <source>
        <dbReference type="EMBL" id="KAH9701474.1"/>
    </source>
</evidence>
<comment type="caution">
    <text evidence="1">The sequence shown here is derived from an EMBL/GenBank/DDBJ whole genome shotgun (WGS) entry which is preliminary data.</text>
</comment>
<gene>
    <name evidence="1" type="ORF">KPL71_025005</name>
</gene>
<name>A0ACB8IX35_CITSI</name>
<dbReference type="EMBL" id="CM039177">
    <property type="protein sequence ID" value="KAH9701474.1"/>
    <property type="molecule type" value="Genomic_DNA"/>
</dbReference>
<dbReference type="Proteomes" id="UP000829398">
    <property type="component" value="Chromosome 8"/>
</dbReference>
<keyword evidence="2" id="KW-1185">Reference proteome</keyword>